<dbReference type="OrthoDB" id="1434562at2759"/>
<dbReference type="Pfam" id="PF12776">
    <property type="entry name" value="Myb_DNA-bind_3"/>
    <property type="match status" value="1"/>
</dbReference>
<evidence type="ECO:0000256" key="1">
    <source>
        <dbReference type="SAM" id="MobiDB-lite"/>
    </source>
</evidence>
<gene>
    <name evidence="3" type="ORF">CFOL_v3_05059</name>
</gene>
<dbReference type="InterPro" id="IPR024752">
    <property type="entry name" value="Myb/SANT-like_dom"/>
</dbReference>
<evidence type="ECO:0000313" key="4">
    <source>
        <dbReference type="Proteomes" id="UP000187406"/>
    </source>
</evidence>
<reference evidence="4" key="1">
    <citation type="submission" date="2016-04" db="EMBL/GenBank/DDBJ databases">
        <title>Cephalotus genome sequencing.</title>
        <authorList>
            <person name="Fukushima K."/>
            <person name="Hasebe M."/>
            <person name="Fang X."/>
        </authorList>
    </citation>
    <scope>NUCLEOTIDE SEQUENCE [LARGE SCALE GENOMIC DNA]</scope>
    <source>
        <strain evidence="4">cv. St1</strain>
    </source>
</reference>
<evidence type="ECO:0000259" key="2">
    <source>
        <dbReference type="Pfam" id="PF12776"/>
    </source>
</evidence>
<protein>
    <submittedName>
        <fullName evidence="3">Myb_DNA-bind_3 domain-containing protein</fullName>
    </submittedName>
</protein>
<organism evidence="3 4">
    <name type="scientific">Cephalotus follicularis</name>
    <name type="common">Albany pitcher plant</name>
    <dbReference type="NCBI Taxonomy" id="3775"/>
    <lineage>
        <taxon>Eukaryota</taxon>
        <taxon>Viridiplantae</taxon>
        <taxon>Streptophyta</taxon>
        <taxon>Embryophyta</taxon>
        <taxon>Tracheophyta</taxon>
        <taxon>Spermatophyta</taxon>
        <taxon>Magnoliopsida</taxon>
        <taxon>eudicotyledons</taxon>
        <taxon>Gunneridae</taxon>
        <taxon>Pentapetalae</taxon>
        <taxon>rosids</taxon>
        <taxon>fabids</taxon>
        <taxon>Oxalidales</taxon>
        <taxon>Cephalotaceae</taxon>
        <taxon>Cephalotus</taxon>
    </lineage>
</organism>
<dbReference type="Proteomes" id="UP000187406">
    <property type="component" value="Unassembled WGS sequence"/>
</dbReference>
<accession>A0A1Q3B164</accession>
<feature type="domain" description="Myb/SANT-like" evidence="2">
    <location>
        <begin position="7"/>
        <end position="100"/>
    </location>
</feature>
<dbReference type="AlphaFoldDB" id="A0A1Q3B164"/>
<sequence length="303" mass="34398">NVFLGLSQMEDALINVLLNEQIKGNKVDGNFTTTYSNAVKELCAQVDKGFNSNITKDKLKNRLKRIKTNFNKSYDLCKNLSGFALSPVTKMWSAEPEFWKGLIDVKNHDAKKWMTTRVGNYDQLLELFAKDRATGATAKTAKEKRQRWANPSLGDGMDAIDGIDHLVSNEVTLESFEETHDNIQQLLSPGMPSRSTSQTIVSSRGKKRKSSNDDEYEAEIFKEGMMDIASALKEGNAILEKSQPHLYSEEELFAVLVDIDVEPQLLTKSYIYLVRNIDMKRAFPCCLFNMRKHVLMEMMFGDE</sequence>
<dbReference type="PANTHER" id="PTHR46929:SF4">
    <property type="entry name" value="MYB_SANT-LIKE DOMAIN-CONTAINING PROTEIN"/>
    <property type="match status" value="1"/>
</dbReference>
<proteinExistence type="predicted"/>
<feature type="non-terminal residue" evidence="3">
    <location>
        <position position="303"/>
    </location>
</feature>
<dbReference type="EMBL" id="BDDD01000208">
    <property type="protein sequence ID" value="GAV61532.1"/>
    <property type="molecule type" value="Genomic_DNA"/>
</dbReference>
<name>A0A1Q3B164_CEPFO</name>
<feature type="non-terminal residue" evidence="3">
    <location>
        <position position="1"/>
    </location>
</feature>
<comment type="caution">
    <text evidence="3">The sequence shown here is derived from an EMBL/GenBank/DDBJ whole genome shotgun (WGS) entry which is preliminary data.</text>
</comment>
<evidence type="ECO:0000313" key="3">
    <source>
        <dbReference type="EMBL" id="GAV61532.1"/>
    </source>
</evidence>
<feature type="compositionally biased region" description="Polar residues" evidence="1">
    <location>
        <begin position="186"/>
        <end position="202"/>
    </location>
</feature>
<dbReference type="InParanoid" id="A0A1Q3B164"/>
<dbReference type="PANTHER" id="PTHR46929">
    <property type="entry name" value="EXPRESSED PROTEIN"/>
    <property type="match status" value="1"/>
</dbReference>
<feature type="region of interest" description="Disordered" evidence="1">
    <location>
        <begin position="186"/>
        <end position="214"/>
    </location>
</feature>
<keyword evidence="4" id="KW-1185">Reference proteome</keyword>